<dbReference type="NCBIfam" id="NF047529">
    <property type="entry name" value="SrpA"/>
    <property type="match status" value="1"/>
</dbReference>
<evidence type="ECO:0000313" key="1">
    <source>
        <dbReference type="EMBL" id="ALO24747.1"/>
    </source>
</evidence>
<keyword evidence="1" id="KW-0449">Lipoprotein</keyword>
<sequence>MFSSILFLFISCNKDKDNQNDLLLAAILLHTGINAEFRISDTNALATAYTTENSSRFKVRSTASKFLTDLGGDNPQNYRDGVGDGFNDHFITPSAVSIGVYQVLAYKSVEKGGPAKETEMLENANFIMFQAPGRPIPGSKVCATGFMSIGLETGNSSLSSAFLPISPIPDNEQQDYDRVGIIACDFTYYFDPKDVPENSYRYVDLVLNNPIGSFSSDLSITRGDVSPKLFNKNCPSSFTNSSSFIHSDLLKSENVGNDCNMGQLAIDSSSGRILKAEVSDEYNPFTNPERTLNPPSVAATDYTSAVQKLKFKTPAIIDNLDKKDPYILVIDLDFSKKTKVSYSTFLETKYSSGIRTQRITYFLSSSIQTIDPMQQVETIT</sequence>
<reference evidence="1 2" key="1">
    <citation type="journal article" date="2015" name="PLoS Negl. Trop. Dis.">
        <title>Distribution of Plasmids in Distinct Leptospira Pathogenic Species.</title>
        <authorList>
            <person name="Wang Y."/>
            <person name="Zhuang X."/>
            <person name="Zhong Y."/>
            <person name="Zhang C."/>
            <person name="Zhang Y."/>
            <person name="Zeng L."/>
            <person name="Zhu Y."/>
            <person name="He P."/>
            <person name="Dong K."/>
            <person name="Pal U."/>
            <person name="Guo X."/>
            <person name="Qin J."/>
        </authorList>
    </citation>
    <scope>NUCLEOTIDE SEQUENCE [LARGE SCALE GENOMIC DNA]</scope>
    <source>
        <strain evidence="1 2">56604</strain>
    </source>
</reference>
<dbReference type="Proteomes" id="UP000058857">
    <property type="component" value="Chromosome 1"/>
</dbReference>
<accession>A0A0S2IM46</accession>
<organism evidence="1">
    <name type="scientific">Leptospira borgpetersenii serovar Ballum</name>
    <dbReference type="NCBI Taxonomy" id="280505"/>
    <lineage>
        <taxon>Bacteria</taxon>
        <taxon>Pseudomonadati</taxon>
        <taxon>Spirochaetota</taxon>
        <taxon>Spirochaetia</taxon>
        <taxon>Leptospirales</taxon>
        <taxon>Leptospiraceae</taxon>
        <taxon>Leptospira</taxon>
    </lineage>
</organism>
<dbReference type="PATRIC" id="fig|280505.15.peg.377"/>
<name>A0A0S2IM46_LEPBO</name>
<dbReference type="EMBL" id="CP012029">
    <property type="protein sequence ID" value="ALO24747.1"/>
    <property type="molecule type" value="Genomic_DNA"/>
</dbReference>
<gene>
    <name evidence="1" type="ORF">LBBP_00387</name>
</gene>
<protein>
    <submittedName>
        <fullName evidence="1">Putative lipoprotein</fullName>
    </submittedName>
</protein>
<dbReference type="AlphaFoldDB" id="A0A0S2IM46"/>
<evidence type="ECO:0000313" key="2">
    <source>
        <dbReference type="Proteomes" id="UP000058857"/>
    </source>
</evidence>
<proteinExistence type="predicted"/>